<protein>
    <submittedName>
        <fullName evidence="1">Uncharacterized protein</fullName>
    </submittedName>
</protein>
<comment type="caution">
    <text evidence="1">The sequence shown here is derived from an EMBL/GenBank/DDBJ whole genome shotgun (WGS) entry which is preliminary data.</text>
</comment>
<evidence type="ECO:0000313" key="2">
    <source>
        <dbReference type="Proteomes" id="UP000014417"/>
    </source>
</evidence>
<dbReference type="STRING" id="883161.HMPREF9306_01464"/>
<name>S2WGY4_9ACTN</name>
<dbReference type="EMBL" id="AGZR01000009">
    <property type="protein sequence ID" value="EPD31907.1"/>
    <property type="molecule type" value="Genomic_DNA"/>
</dbReference>
<keyword evidence="2" id="KW-1185">Reference proteome</keyword>
<reference evidence="1 2" key="1">
    <citation type="submission" date="2013-04" db="EMBL/GenBank/DDBJ databases">
        <title>The Genome Sequence of Propionimicrobium lymphophilum ACS-093-V-SCH5.</title>
        <authorList>
            <consortium name="The Broad Institute Genomics Platform"/>
            <person name="Earl A."/>
            <person name="Ward D."/>
            <person name="Feldgarden M."/>
            <person name="Gevers D."/>
            <person name="Saerens B."/>
            <person name="Vaneechoutte M."/>
            <person name="Walker B."/>
            <person name="Young S."/>
            <person name="Zeng Q."/>
            <person name="Gargeya S."/>
            <person name="Fitzgerald M."/>
            <person name="Haas B."/>
            <person name="Abouelleil A."/>
            <person name="Allen A.W."/>
            <person name="Alvarado L."/>
            <person name="Arachchi H.M."/>
            <person name="Berlin A.M."/>
            <person name="Chapman S.B."/>
            <person name="Gainer-Dewar J."/>
            <person name="Goldberg J."/>
            <person name="Griggs A."/>
            <person name="Gujja S."/>
            <person name="Hansen M."/>
            <person name="Howarth C."/>
            <person name="Imamovic A."/>
            <person name="Ireland A."/>
            <person name="Larimer J."/>
            <person name="McCowan C."/>
            <person name="Murphy C."/>
            <person name="Pearson M."/>
            <person name="Poon T.W."/>
            <person name="Priest M."/>
            <person name="Roberts A."/>
            <person name="Saif S."/>
            <person name="Shea T."/>
            <person name="Sisk P."/>
            <person name="Sykes S."/>
            <person name="Wortman J."/>
            <person name="Nusbaum C."/>
            <person name="Birren B."/>
        </authorList>
    </citation>
    <scope>NUCLEOTIDE SEQUENCE [LARGE SCALE GENOMIC DNA]</scope>
    <source>
        <strain evidence="1 2">ACS-093-V-SCH5</strain>
    </source>
</reference>
<dbReference type="OrthoDB" id="5144898at2"/>
<organism evidence="1 2">
    <name type="scientific">Propionimicrobium lymphophilum ACS-093-V-SCH5</name>
    <dbReference type="NCBI Taxonomy" id="883161"/>
    <lineage>
        <taxon>Bacteria</taxon>
        <taxon>Bacillati</taxon>
        <taxon>Actinomycetota</taxon>
        <taxon>Actinomycetes</taxon>
        <taxon>Propionibacteriales</taxon>
        <taxon>Propionibacteriaceae</taxon>
        <taxon>Propionimicrobium</taxon>
    </lineage>
</organism>
<dbReference type="AlphaFoldDB" id="S2WGY4"/>
<gene>
    <name evidence="1" type="ORF">HMPREF9306_01464</name>
</gene>
<accession>S2WGY4</accession>
<proteinExistence type="predicted"/>
<sequence length="160" mass="17394">MKVSRDDLQALREKLPKARIIVSAKGLKGTAAILEDHFALLGSVGWDIIAWQEIQSGSWDAKNGVLAWELLDGARGGIKLDDPGDLPLVFAEKIRASIITETNVDLGDGLGKVTIAGRRAPSGGKITWTVYALGAMDLADEKVKKRVIEKTKLIQKEYDN</sequence>
<dbReference type="RefSeq" id="WP_016456289.1">
    <property type="nucleotide sequence ID" value="NZ_KE150269.1"/>
</dbReference>
<evidence type="ECO:0000313" key="1">
    <source>
        <dbReference type="EMBL" id="EPD31907.1"/>
    </source>
</evidence>
<dbReference type="Proteomes" id="UP000014417">
    <property type="component" value="Unassembled WGS sequence"/>
</dbReference>
<dbReference type="HOGENOM" id="CLU_123869_0_0_11"/>